<sequence>MRWHREFRPHASYFAWGFFIQSLRTRIRTEREITMERIIHGDVLSPILAYMRLKGQHKVILESIPRDKETARFSILAYNPVFEIKFENGVLYQNGQVIDRDPLDFLYEVIHKSQHHSELPFGGGAIGFVGYDMISLYEEIGQIPEDTIGTPDMHFFVYESYIVFDHKKEKIHVIEDAFYSERSQEALEKSLNQVLEELRIPAPNEFEDLDLSPLDFKPHIAPHKFEGMVETARDLIRNGDMFQCVLSQRFSAEVTGNPFDFYRNLRVTNPSNYLYFYDFGDYQIIGASPESLVSVKNGIVTTNPIAGTRPRGATDEEDKALATDLLSDEKETAEHRMLVDLGRNDIGRISETTSVQVTKYMEVELFRYVMHLTSVVKGRLLAELTAMDALKATLPAGTVSGAPKIRAMRRIYELETEKRGVYAGAIGYLSATGDMDLAIAIRTMILKNQRAYVQAGAGIVYDSIAQNEYQETINKAKSMTRIGELRP</sequence>
<comment type="subunit">
    <text evidence="4 15">Heterotetramer consisting of two non-identical subunits: a beta subunit (TrpG) and a large alpha subunit (TrpE).</text>
</comment>
<dbReference type="InterPro" id="IPR005801">
    <property type="entry name" value="ADC_synthase"/>
</dbReference>
<evidence type="ECO:0000313" key="19">
    <source>
        <dbReference type="Proteomes" id="UP000000586"/>
    </source>
</evidence>
<keyword evidence="7 15" id="KW-0028">Amino-acid biosynthesis</keyword>
<comment type="catalytic activity">
    <reaction evidence="14 15">
        <text>chorismate + L-glutamine = anthranilate + pyruvate + L-glutamate + H(+)</text>
        <dbReference type="Rhea" id="RHEA:21732"/>
        <dbReference type="ChEBI" id="CHEBI:15361"/>
        <dbReference type="ChEBI" id="CHEBI:15378"/>
        <dbReference type="ChEBI" id="CHEBI:16567"/>
        <dbReference type="ChEBI" id="CHEBI:29748"/>
        <dbReference type="ChEBI" id="CHEBI:29985"/>
        <dbReference type="ChEBI" id="CHEBI:58359"/>
        <dbReference type="EC" id="4.1.3.27"/>
    </reaction>
</comment>
<keyword evidence="11 15" id="KW-0057">Aromatic amino acid biosynthesis</keyword>
<evidence type="ECO:0000256" key="14">
    <source>
        <dbReference type="ARBA" id="ARBA00047683"/>
    </source>
</evidence>
<reference evidence="18 19" key="1">
    <citation type="journal article" date="2001" name="J. Bacteriol.">
        <title>Genome of the bacterium Streptococcus pneumoniae strain R6.</title>
        <authorList>
            <person name="Hoskins J.A."/>
            <person name="Alborn W.Jr."/>
            <person name="Arnold J."/>
            <person name="Blaszczak L."/>
            <person name="Burgett S."/>
            <person name="DeHoff B.S."/>
            <person name="Estrem S."/>
            <person name="Fritz L."/>
            <person name="Fu D.-J."/>
            <person name="Fuller W."/>
            <person name="Geringer C."/>
            <person name="Gilmour R."/>
            <person name="Glass J.S."/>
            <person name="Khoja H."/>
            <person name="Kraft A."/>
            <person name="LaGace R."/>
            <person name="LeBlanc D.J."/>
            <person name="Lee L.N."/>
            <person name="Lefkowitz E.J."/>
            <person name="Lu J."/>
            <person name="Matsushima P."/>
            <person name="McAhren S."/>
            <person name="McHenney M."/>
            <person name="McLeaster K."/>
            <person name="Mundy C."/>
            <person name="Nicas T.I."/>
            <person name="Norris F.H."/>
            <person name="O'Gara M."/>
            <person name="Peery R."/>
            <person name="Robertson G.T."/>
            <person name="Rockey P."/>
            <person name="Sun P.-M."/>
            <person name="Winkler M.E."/>
            <person name="Yang Y."/>
            <person name="Young-Bellido M."/>
            <person name="Zhao G."/>
            <person name="Zook C."/>
            <person name="Baltz R.H."/>
            <person name="Jaskunas S.Richard."/>
            <person name="Rosteck P.R.Jr."/>
            <person name="Skatrud P.L."/>
            <person name="Glass J.I."/>
        </authorList>
    </citation>
    <scope>NUCLEOTIDE SEQUENCE [LARGE SCALE GENOMIC DNA]</scope>
    <source>
        <strain evidence="19">ATCC BAA-255 / R6</strain>
    </source>
</reference>
<keyword evidence="10 15" id="KW-0460">Magnesium</keyword>
<dbReference type="EC" id="4.1.3.27" evidence="5 15"/>
<keyword evidence="9 15" id="KW-0822">Tryptophan biosynthesis</keyword>
<evidence type="ECO:0000256" key="9">
    <source>
        <dbReference type="ARBA" id="ARBA00022822"/>
    </source>
</evidence>
<evidence type="ECO:0000256" key="12">
    <source>
        <dbReference type="ARBA" id="ARBA00023239"/>
    </source>
</evidence>
<dbReference type="STRING" id="171101.spr1637"/>
<dbReference type="NCBIfam" id="TIGR00564">
    <property type="entry name" value="trpE_most"/>
    <property type="match status" value="1"/>
</dbReference>
<dbReference type="eggNOG" id="COG0147">
    <property type="taxonomic scope" value="Bacteria"/>
</dbReference>
<dbReference type="PRINTS" id="PR00095">
    <property type="entry name" value="ANTSNTHASEI"/>
</dbReference>
<proteinExistence type="inferred from homology"/>
<dbReference type="AlphaFoldDB" id="Q8DNM5"/>
<dbReference type="PANTHER" id="PTHR11236:SF48">
    <property type="entry name" value="ISOCHORISMATE SYNTHASE MENF"/>
    <property type="match status" value="1"/>
</dbReference>
<evidence type="ECO:0000313" key="18">
    <source>
        <dbReference type="EMBL" id="AAL00440.1"/>
    </source>
</evidence>
<keyword evidence="8 15" id="KW-0479">Metal-binding</keyword>
<gene>
    <name evidence="15 18" type="primary">trpE</name>
    <name evidence="18" type="ordered locus">spr1637</name>
</gene>
<dbReference type="EMBL" id="AE007317">
    <property type="protein sequence ID" value="AAL00440.1"/>
    <property type="molecule type" value="Genomic_DNA"/>
</dbReference>
<dbReference type="InterPro" id="IPR006805">
    <property type="entry name" value="Anth_synth_I_N"/>
</dbReference>
<evidence type="ECO:0000256" key="15">
    <source>
        <dbReference type="RuleBase" id="RU364045"/>
    </source>
</evidence>
<dbReference type="Pfam" id="PF04715">
    <property type="entry name" value="Anth_synt_I_N"/>
    <property type="match status" value="1"/>
</dbReference>
<dbReference type="GO" id="GO:0000162">
    <property type="term" value="P:L-tryptophan biosynthetic process"/>
    <property type="evidence" value="ECO:0000318"/>
    <property type="project" value="GO_Central"/>
</dbReference>
<organism evidence="18 19">
    <name type="scientific">Streptococcus pneumoniae (strain ATCC BAA-255 / R6)</name>
    <dbReference type="NCBI Taxonomy" id="171101"/>
    <lineage>
        <taxon>Bacteria</taxon>
        <taxon>Bacillati</taxon>
        <taxon>Bacillota</taxon>
        <taxon>Bacilli</taxon>
        <taxon>Lactobacillales</taxon>
        <taxon>Streptococcaceae</taxon>
        <taxon>Streptococcus</taxon>
    </lineage>
</organism>
<feature type="domain" description="Anthranilate synthase component I N-terminal" evidence="17">
    <location>
        <begin position="42"/>
        <end position="172"/>
    </location>
</feature>
<keyword evidence="19" id="KW-1185">Reference proteome</keyword>
<evidence type="ECO:0000256" key="3">
    <source>
        <dbReference type="ARBA" id="ARBA00009562"/>
    </source>
</evidence>
<dbReference type="HOGENOM" id="CLU_006493_9_2_9"/>
<comment type="cofactor">
    <cofactor evidence="1 15">
        <name>Mg(2+)</name>
        <dbReference type="ChEBI" id="CHEBI:18420"/>
    </cofactor>
</comment>
<comment type="similarity">
    <text evidence="3 15">Belongs to the anthranilate synthase component I family.</text>
</comment>
<evidence type="ECO:0000256" key="11">
    <source>
        <dbReference type="ARBA" id="ARBA00023141"/>
    </source>
</evidence>
<evidence type="ECO:0000256" key="2">
    <source>
        <dbReference type="ARBA" id="ARBA00004873"/>
    </source>
</evidence>
<evidence type="ECO:0000256" key="13">
    <source>
        <dbReference type="ARBA" id="ARBA00025634"/>
    </source>
</evidence>
<dbReference type="Proteomes" id="UP000000586">
    <property type="component" value="Chromosome"/>
</dbReference>
<dbReference type="Gene3D" id="3.60.120.10">
    <property type="entry name" value="Anthranilate synthase"/>
    <property type="match status" value="1"/>
</dbReference>
<evidence type="ECO:0000259" key="16">
    <source>
        <dbReference type="Pfam" id="PF00425"/>
    </source>
</evidence>
<feature type="domain" description="Chorismate-utilising enzyme C-terminal" evidence="16">
    <location>
        <begin position="223"/>
        <end position="475"/>
    </location>
</feature>
<name>Q8DNM5_STRR6</name>
<dbReference type="SUPFAM" id="SSF56322">
    <property type="entry name" value="ADC synthase"/>
    <property type="match status" value="1"/>
</dbReference>
<evidence type="ECO:0000256" key="6">
    <source>
        <dbReference type="ARBA" id="ARBA00020653"/>
    </source>
</evidence>
<dbReference type="PANTHER" id="PTHR11236">
    <property type="entry name" value="AMINOBENZOATE/ANTHRANILATE SYNTHASE"/>
    <property type="match status" value="1"/>
</dbReference>
<evidence type="ECO:0000256" key="8">
    <source>
        <dbReference type="ARBA" id="ARBA00022723"/>
    </source>
</evidence>
<keyword evidence="12 15" id="KW-0456">Lyase</keyword>
<evidence type="ECO:0000259" key="17">
    <source>
        <dbReference type="Pfam" id="PF04715"/>
    </source>
</evidence>
<evidence type="ECO:0000256" key="10">
    <source>
        <dbReference type="ARBA" id="ARBA00022842"/>
    </source>
</evidence>
<dbReference type="PATRIC" id="fig|171101.6.peg.1766"/>
<evidence type="ECO:0000256" key="5">
    <source>
        <dbReference type="ARBA" id="ARBA00012266"/>
    </source>
</evidence>
<evidence type="ECO:0000256" key="4">
    <source>
        <dbReference type="ARBA" id="ARBA00011575"/>
    </source>
</evidence>
<dbReference type="Pfam" id="PF00425">
    <property type="entry name" value="Chorismate_bind"/>
    <property type="match status" value="1"/>
</dbReference>
<comment type="function">
    <text evidence="13 15">Part of a heterotetrameric complex that catalyzes the two-step biosynthesis of anthranilate, an intermediate in the biosynthesis of L-tryptophan. In the first step, the glutamine-binding beta subunit (TrpG) of anthranilate synthase (AS) provides the glutamine amidotransferase activity which generates ammonia as a substrate that, along with chorismate, is used in the second step, catalyzed by the large alpha subunit of AS (TrpE) to produce anthranilate. In the absence of TrpG, TrpE can synthesize anthranilate directly from chorismate and high concentrations of ammonia.</text>
</comment>
<dbReference type="InterPro" id="IPR015890">
    <property type="entry name" value="Chorismate_C"/>
</dbReference>
<dbReference type="UniPathway" id="UPA00035">
    <property type="reaction ID" value="UER00040"/>
</dbReference>
<dbReference type="InterPro" id="IPR019999">
    <property type="entry name" value="Anth_synth_I-like"/>
</dbReference>
<evidence type="ECO:0000256" key="7">
    <source>
        <dbReference type="ARBA" id="ARBA00022605"/>
    </source>
</evidence>
<dbReference type="KEGG" id="spr:spr1637"/>
<dbReference type="InterPro" id="IPR005256">
    <property type="entry name" value="Anth_synth_I_PabB"/>
</dbReference>
<dbReference type="GO" id="GO:0004049">
    <property type="term" value="F:anthranilate synthase activity"/>
    <property type="evidence" value="ECO:0007669"/>
    <property type="project" value="UniProtKB-EC"/>
</dbReference>
<dbReference type="GO" id="GO:0046872">
    <property type="term" value="F:metal ion binding"/>
    <property type="evidence" value="ECO:0007669"/>
    <property type="project" value="UniProtKB-KW"/>
</dbReference>
<accession>Q8DNM5</accession>
<comment type="pathway">
    <text evidence="2 15">Amino-acid biosynthesis; L-tryptophan biosynthesis; L-tryptophan from chorismate: step 1/5.</text>
</comment>
<protein>
    <recommendedName>
        <fullName evidence="6 15">Anthranilate synthase component 1</fullName>
        <ecNumber evidence="5 15">4.1.3.27</ecNumber>
    </recommendedName>
</protein>
<dbReference type="PIR" id="C98076">
    <property type="entry name" value="C98076"/>
</dbReference>
<evidence type="ECO:0000256" key="1">
    <source>
        <dbReference type="ARBA" id="ARBA00001946"/>
    </source>
</evidence>